<evidence type="ECO:0000313" key="1">
    <source>
        <dbReference type="EMBL" id="KAJ8097721.1"/>
    </source>
</evidence>
<dbReference type="Proteomes" id="UP001217417">
    <property type="component" value="Unassembled WGS sequence"/>
</dbReference>
<name>A0AAD7VQB9_9ASCO</name>
<proteinExistence type="predicted"/>
<sequence>MPGLQSGVLLLPPCNGIKKAQKHLDDQEQELRAFPGDWMTAANPFETGVGHFWGIHATRPYMQSRYALVEALLKVKTRPAVQKALDHIMDMLRLCRSDNQGVRDVVPALFLRLGKDQECYDFLKWWATTGQEMDYDWGDIDLGYLDVKDADVFEEVDLYTRKHYSLSHAVSVTLVKIKILHDLRNLQGSTVVGETAPFPQEILDNIRGKLVSTIVAGNKEIMDSKDQGPAIERLKSQVAQLYKAVKKSNKYFWPALIRPGNNLKARPQYYSHGTPEEMRLVLQYSYDSWLETPGAIDLIREQMDSGN</sequence>
<organism evidence="1 2">
    <name type="scientific">Lipomyces tetrasporus</name>
    <dbReference type="NCBI Taxonomy" id="54092"/>
    <lineage>
        <taxon>Eukaryota</taxon>
        <taxon>Fungi</taxon>
        <taxon>Dikarya</taxon>
        <taxon>Ascomycota</taxon>
        <taxon>Saccharomycotina</taxon>
        <taxon>Lipomycetes</taxon>
        <taxon>Lipomycetales</taxon>
        <taxon>Lipomycetaceae</taxon>
        <taxon>Lipomyces</taxon>
    </lineage>
</organism>
<keyword evidence="2" id="KW-1185">Reference proteome</keyword>
<dbReference type="AlphaFoldDB" id="A0AAD7VQB9"/>
<gene>
    <name evidence="1" type="ORF">POJ06DRAFT_296951</name>
</gene>
<accession>A0AAD7VQB9</accession>
<dbReference type="RefSeq" id="XP_056041171.1">
    <property type="nucleotide sequence ID" value="XM_056190584.1"/>
</dbReference>
<comment type="caution">
    <text evidence="1">The sequence shown here is derived from an EMBL/GenBank/DDBJ whole genome shotgun (WGS) entry which is preliminary data.</text>
</comment>
<evidence type="ECO:0000313" key="2">
    <source>
        <dbReference type="Proteomes" id="UP001217417"/>
    </source>
</evidence>
<reference evidence="1" key="1">
    <citation type="submission" date="2023-03" db="EMBL/GenBank/DDBJ databases">
        <title>Near-Complete genome sequence of Lipomyces tetrasporous NRRL Y-64009, an oleaginous yeast capable of growing on lignocellulosic hydrolysates.</title>
        <authorList>
            <consortium name="Lawrence Berkeley National Laboratory"/>
            <person name="Jagtap S.S."/>
            <person name="Liu J.-J."/>
            <person name="Walukiewicz H.E."/>
            <person name="Pangilinan J."/>
            <person name="Lipzen A."/>
            <person name="Ahrendt S."/>
            <person name="Koriabine M."/>
            <person name="Cobaugh K."/>
            <person name="Salamov A."/>
            <person name="Yoshinaga Y."/>
            <person name="Ng V."/>
            <person name="Daum C."/>
            <person name="Grigoriev I.V."/>
            <person name="Slininger P.J."/>
            <person name="Dien B.S."/>
            <person name="Jin Y.-S."/>
            <person name="Rao C.V."/>
        </authorList>
    </citation>
    <scope>NUCLEOTIDE SEQUENCE</scope>
    <source>
        <strain evidence="1">NRRL Y-64009</strain>
    </source>
</reference>
<dbReference type="GeneID" id="80885750"/>
<dbReference type="EMBL" id="JARPMG010000010">
    <property type="protein sequence ID" value="KAJ8097721.1"/>
    <property type="molecule type" value="Genomic_DNA"/>
</dbReference>
<protein>
    <submittedName>
        <fullName evidence="1">Uncharacterized protein</fullName>
    </submittedName>
</protein>